<dbReference type="GO" id="GO:0016757">
    <property type="term" value="F:glycosyltransferase activity"/>
    <property type="evidence" value="ECO:0007669"/>
    <property type="project" value="UniProtKB-KW"/>
</dbReference>
<evidence type="ECO:0000256" key="2">
    <source>
        <dbReference type="ARBA" id="ARBA00006739"/>
    </source>
</evidence>
<dbReference type="KEGG" id="ccot:CCAX7_62410"/>
<keyword evidence="4" id="KW-0808">Transferase</keyword>
<dbReference type="InterPro" id="IPR001173">
    <property type="entry name" value="Glyco_trans_2-like"/>
</dbReference>
<dbReference type="SUPFAM" id="SSF53448">
    <property type="entry name" value="Nucleotide-diphospho-sugar transferases"/>
    <property type="match status" value="1"/>
</dbReference>
<feature type="compositionally biased region" description="Low complexity" evidence="5">
    <location>
        <begin position="1"/>
        <end position="13"/>
    </location>
</feature>
<sequence length="472" mass="53121">MAAAPALPAQQRADGAAPDEPDRGAGGNGMTTQIPLAKIGIVIPVRNCLDYTQAALETIRTRHPYQLYVIDDYSDEPMKSWLASRPDIITFTDPPGSTGLAWNWNLGISAALADGCTQVLVINNDILLHPQAIDRMAARLGRGDLVLVTGDDIAPRCNAPKDVFTWDPAEEREDHHLDFSCFMLGEQAIRRVGWFDEGFLGAYFEDNDYYARLVRADEQALRLYCAPYFHHSMRTVNNNPKTQPLIQQRAGRNAEYFRTKWGRMPAGTREDMLSEYSAFPFGREADQDRDTQARRLEQLFWTAVDTPSDINDHLEMLYRLASSVHDVAEIGVGMAQSTCALAYTHPRKLRVYEVPRTAANVRVEYAARLSGIDFERIPAEGEVVRPESTDLLFIDGLHDEERVALELDIHAPFVRRFLVLHDTESYGERGETPGHRGIWPAVSAYMRQHPEWTLQSHLPNNNGLTVFVRDGA</sequence>
<feature type="domain" description="Glycosyltransferase 2-like" evidence="6">
    <location>
        <begin position="41"/>
        <end position="149"/>
    </location>
</feature>
<dbReference type="PANTHER" id="PTHR43179:SF12">
    <property type="entry name" value="GALACTOFURANOSYLTRANSFERASE GLFT2"/>
    <property type="match status" value="1"/>
</dbReference>
<dbReference type="OrthoDB" id="9771846at2"/>
<dbReference type="Gene3D" id="3.40.50.150">
    <property type="entry name" value="Vaccinia Virus protein VP39"/>
    <property type="match status" value="1"/>
</dbReference>
<keyword evidence="3" id="KW-0328">Glycosyltransferase</keyword>
<dbReference type="Proteomes" id="UP000287394">
    <property type="component" value="Chromosome"/>
</dbReference>
<evidence type="ECO:0000256" key="5">
    <source>
        <dbReference type="SAM" id="MobiDB-lite"/>
    </source>
</evidence>
<keyword evidence="8" id="KW-1185">Reference proteome</keyword>
<dbReference type="PANTHER" id="PTHR43179">
    <property type="entry name" value="RHAMNOSYLTRANSFERASE WBBL"/>
    <property type="match status" value="1"/>
</dbReference>
<dbReference type="InterPro" id="IPR029063">
    <property type="entry name" value="SAM-dependent_MTases_sf"/>
</dbReference>
<evidence type="ECO:0000256" key="1">
    <source>
        <dbReference type="ARBA" id="ARBA00004776"/>
    </source>
</evidence>
<proteinExistence type="inferred from homology"/>
<evidence type="ECO:0000313" key="8">
    <source>
        <dbReference type="Proteomes" id="UP000287394"/>
    </source>
</evidence>
<evidence type="ECO:0000256" key="3">
    <source>
        <dbReference type="ARBA" id="ARBA00022676"/>
    </source>
</evidence>
<name>A0A9N7QED4_9BACT</name>
<feature type="region of interest" description="Disordered" evidence="5">
    <location>
        <begin position="1"/>
        <end position="29"/>
    </location>
</feature>
<accession>A0A9N7QED4</accession>
<dbReference type="InterPro" id="IPR029044">
    <property type="entry name" value="Nucleotide-diphossugar_trans"/>
</dbReference>
<comment type="similarity">
    <text evidence="2">Belongs to the glycosyltransferase 2 family.</text>
</comment>
<dbReference type="Gene3D" id="3.90.550.10">
    <property type="entry name" value="Spore Coat Polysaccharide Biosynthesis Protein SpsA, Chain A"/>
    <property type="match status" value="1"/>
</dbReference>
<dbReference type="EMBL" id="AP025739">
    <property type="protein sequence ID" value="BDI34190.1"/>
    <property type="molecule type" value="Genomic_DNA"/>
</dbReference>
<organism evidence="7 8">
    <name type="scientific">Capsulimonas corticalis</name>
    <dbReference type="NCBI Taxonomy" id="2219043"/>
    <lineage>
        <taxon>Bacteria</taxon>
        <taxon>Bacillati</taxon>
        <taxon>Armatimonadota</taxon>
        <taxon>Armatimonadia</taxon>
        <taxon>Capsulimonadales</taxon>
        <taxon>Capsulimonadaceae</taxon>
        <taxon>Capsulimonas</taxon>
    </lineage>
</organism>
<comment type="pathway">
    <text evidence="1">Cell wall biogenesis; cell wall polysaccharide biosynthesis.</text>
</comment>
<evidence type="ECO:0000259" key="6">
    <source>
        <dbReference type="Pfam" id="PF00535"/>
    </source>
</evidence>
<protein>
    <recommendedName>
        <fullName evidence="6">Glycosyltransferase 2-like domain-containing protein</fullName>
    </recommendedName>
</protein>
<dbReference type="AlphaFoldDB" id="A0A9N7QED4"/>
<dbReference type="Pfam" id="PF00535">
    <property type="entry name" value="Glycos_transf_2"/>
    <property type="match status" value="1"/>
</dbReference>
<gene>
    <name evidence="7" type="ORF">CCAX7_62410</name>
</gene>
<reference evidence="7 8" key="1">
    <citation type="journal article" date="2019" name="Int. J. Syst. Evol. Microbiol.">
        <title>Capsulimonas corticalis gen. nov., sp. nov., an aerobic capsulated bacterium, of a novel bacterial order, Capsulimonadales ord. nov., of the class Armatimonadia of the phylum Armatimonadetes.</title>
        <authorList>
            <person name="Li J."/>
            <person name="Kudo C."/>
            <person name="Tonouchi A."/>
        </authorList>
    </citation>
    <scope>NUCLEOTIDE SEQUENCE [LARGE SCALE GENOMIC DNA]</scope>
    <source>
        <strain evidence="7 8">AX-7</strain>
    </source>
</reference>
<evidence type="ECO:0000313" key="7">
    <source>
        <dbReference type="EMBL" id="BDI34190.1"/>
    </source>
</evidence>
<evidence type="ECO:0000256" key="4">
    <source>
        <dbReference type="ARBA" id="ARBA00022679"/>
    </source>
</evidence>